<reference evidence="3 4" key="1">
    <citation type="submission" date="2019-04" db="EMBL/GenBank/DDBJ databases">
        <title>Genome sequencing of Clostridium botulinum Groups I-IV and Clostridium butyricum.</title>
        <authorList>
            <person name="Brunt J."/>
            <person name="Van Vliet A.H.M."/>
            <person name="Stringer S.C."/>
            <person name="Carter A.T."/>
            <person name="Peck M.W."/>
        </authorList>
    </citation>
    <scope>NUCLEOTIDE SEQUENCE [LARGE SCALE GENOMIC DNA]</scope>
    <source>
        <strain evidence="3 4">IFR 18/094</strain>
    </source>
</reference>
<dbReference type="GO" id="GO:0000287">
    <property type="term" value="F:magnesium ion binding"/>
    <property type="evidence" value="ECO:0007669"/>
    <property type="project" value="UniProtKB-UniRule"/>
</dbReference>
<feature type="binding site" evidence="2">
    <location>
        <begin position="32"/>
        <end position="35"/>
    </location>
    <ligand>
        <name>substrate</name>
    </ligand>
</feature>
<dbReference type="AlphaFoldDB" id="A0A6M0RA48"/>
<feature type="binding site" evidence="2">
    <location>
        <position position="80"/>
    </location>
    <ligand>
        <name>substrate</name>
    </ligand>
</feature>
<dbReference type="FunFam" id="3.40.1180.10:FF:000001">
    <property type="entry name" value="(2E,6E)-farnesyl-diphosphate-specific ditrans,polycis-undecaprenyl-diphosphate synthase"/>
    <property type="match status" value="1"/>
</dbReference>
<protein>
    <recommendedName>
        <fullName evidence="2">Isoprenyl transferase</fullName>
        <ecNumber evidence="2">2.5.1.-</ecNumber>
    </recommendedName>
</protein>
<feature type="active site" description="Proton acceptor" evidence="2">
    <location>
        <position position="79"/>
    </location>
</feature>
<dbReference type="GO" id="GO:0008834">
    <property type="term" value="F:ditrans,polycis-undecaprenyl-diphosphate synthase [(2E,6E)-farnesyl-diphosphate specific] activity"/>
    <property type="evidence" value="ECO:0007669"/>
    <property type="project" value="TreeGrafter"/>
</dbReference>
<dbReference type="HAMAP" id="MF_01139">
    <property type="entry name" value="ISPT"/>
    <property type="match status" value="1"/>
</dbReference>
<dbReference type="InterPro" id="IPR001441">
    <property type="entry name" value="UPP_synth-like"/>
</dbReference>
<evidence type="ECO:0000313" key="4">
    <source>
        <dbReference type="Proteomes" id="UP000473885"/>
    </source>
</evidence>
<dbReference type="PROSITE" id="PS01066">
    <property type="entry name" value="UPP_SYNTHASE"/>
    <property type="match status" value="1"/>
</dbReference>
<feature type="binding site" evidence="2">
    <location>
        <begin position="205"/>
        <end position="207"/>
    </location>
    <ligand>
        <name>substrate</name>
    </ligand>
</feature>
<dbReference type="Proteomes" id="UP000473885">
    <property type="component" value="Unassembled WGS sequence"/>
</dbReference>
<dbReference type="InterPro" id="IPR018520">
    <property type="entry name" value="UPP_synth-like_CS"/>
</dbReference>
<feature type="binding site" evidence="2">
    <location>
        <position position="31"/>
    </location>
    <ligand>
        <name>Mg(2+)</name>
        <dbReference type="ChEBI" id="CHEBI:18420"/>
    </ligand>
</feature>
<comment type="function">
    <text evidence="2">Catalyzes the condensation of isopentenyl diphosphate (IPP) with allylic pyrophosphates generating different type of terpenoids.</text>
</comment>
<evidence type="ECO:0000313" key="3">
    <source>
        <dbReference type="EMBL" id="NEZ46078.1"/>
    </source>
</evidence>
<dbReference type="PANTHER" id="PTHR10291:SF0">
    <property type="entry name" value="DEHYDRODOLICHYL DIPHOSPHATE SYNTHASE 2"/>
    <property type="match status" value="1"/>
</dbReference>
<evidence type="ECO:0000256" key="1">
    <source>
        <dbReference type="ARBA" id="ARBA00022679"/>
    </source>
</evidence>
<comment type="caution">
    <text evidence="3">The sequence shown here is derived from an EMBL/GenBank/DDBJ whole genome shotgun (WGS) entry which is preliminary data.</text>
</comment>
<sequence>MKNFFTSKKQEVSHIKLDENNIPKHIAIIMDGNGRWAKEKKLPRTMGHKAGVETIREIVKECSNLGVEYLTLYAFSTENWKRPKDEVSALMNLLVQYLRKEIQELHKNDVIVNAIGNIDELPAICIEELKKAYNKTKNNKGLTLNLALNYGGRDEITRAIKNMYKDIKIGVLEEEDIEEGTIENYLYTKNMPDPDLIIRPSGEQRLSNFLLWQCAYSEFWYSDIKWPDFKKENLYKAIYDFQNRNRRFGSIK</sequence>
<dbReference type="NCBIfam" id="TIGR00055">
    <property type="entry name" value="uppS"/>
    <property type="match status" value="1"/>
</dbReference>
<feature type="binding site" evidence="2">
    <location>
        <position position="199"/>
    </location>
    <ligand>
        <name>substrate</name>
    </ligand>
</feature>
<comment type="similarity">
    <text evidence="2">Belongs to the UPP synthase family.</text>
</comment>
<feature type="binding site" evidence="2">
    <location>
        <position position="218"/>
    </location>
    <ligand>
        <name>Mg(2+)</name>
        <dbReference type="ChEBI" id="CHEBI:18420"/>
    </ligand>
</feature>
<proteinExistence type="inferred from homology"/>
<gene>
    <name evidence="3" type="ORF">FDF74_02485</name>
</gene>
<feature type="binding site" evidence="2">
    <location>
        <position position="48"/>
    </location>
    <ligand>
        <name>substrate</name>
    </ligand>
</feature>
<evidence type="ECO:0000256" key="2">
    <source>
        <dbReference type="HAMAP-Rule" id="MF_01139"/>
    </source>
</evidence>
<dbReference type="CDD" id="cd00475">
    <property type="entry name" value="Cis_IPPS"/>
    <property type="match status" value="1"/>
</dbReference>
<keyword evidence="2" id="KW-0460">Magnesium</keyword>
<keyword evidence="4" id="KW-1185">Reference proteome</keyword>
<dbReference type="EC" id="2.5.1.-" evidence="2"/>
<dbReference type="GO" id="GO:0030145">
    <property type="term" value="F:manganese ion binding"/>
    <property type="evidence" value="ECO:0007669"/>
    <property type="project" value="TreeGrafter"/>
</dbReference>
<dbReference type="SUPFAM" id="SSF64005">
    <property type="entry name" value="Undecaprenyl diphosphate synthase"/>
    <property type="match status" value="1"/>
</dbReference>
<dbReference type="Gene3D" id="3.40.1180.10">
    <property type="entry name" value="Decaprenyl diphosphate synthase-like"/>
    <property type="match status" value="1"/>
</dbReference>
<keyword evidence="2" id="KW-0479">Metal-binding</keyword>
<organism evidence="3 4">
    <name type="scientific">Clostridium niameyense</name>
    <dbReference type="NCBI Taxonomy" id="1622073"/>
    <lineage>
        <taxon>Bacteria</taxon>
        <taxon>Bacillati</taxon>
        <taxon>Bacillota</taxon>
        <taxon>Clostridia</taxon>
        <taxon>Eubacteriales</taxon>
        <taxon>Clostridiaceae</taxon>
        <taxon>Clostridium</taxon>
    </lineage>
</organism>
<keyword evidence="1 2" id="KW-0808">Transferase</keyword>
<feature type="binding site" evidence="2">
    <location>
        <position position="36"/>
    </location>
    <ligand>
        <name>substrate</name>
    </ligand>
</feature>
<dbReference type="EMBL" id="SXDP01000001">
    <property type="protein sequence ID" value="NEZ46078.1"/>
    <property type="molecule type" value="Genomic_DNA"/>
</dbReference>
<feature type="binding site" evidence="2">
    <location>
        <position position="44"/>
    </location>
    <ligand>
        <name>substrate</name>
    </ligand>
</feature>
<accession>A0A6M0RA48</accession>
<dbReference type="Pfam" id="PF01255">
    <property type="entry name" value="Prenyltransf"/>
    <property type="match status" value="1"/>
</dbReference>
<feature type="binding site" evidence="2">
    <location>
        <position position="82"/>
    </location>
    <ligand>
        <name>substrate</name>
    </ligand>
</feature>
<name>A0A6M0RA48_9CLOT</name>
<dbReference type="GO" id="GO:0016094">
    <property type="term" value="P:polyprenol biosynthetic process"/>
    <property type="evidence" value="ECO:0007669"/>
    <property type="project" value="TreeGrafter"/>
</dbReference>
<dbReference type="InterPro" id="IPR036424">
    <property type="entry name" value="UPP_synth-like_sf"/>
</dbReference>
<feature type="active site" evidence="2">
    <location>
        <position position="31"/>
    </location>
</feature>
<dbReference type="RefSeq" id="WP_163248345.1">
    <property type="nucleotide sequence ID" value="NZ_SXDP01000001.1"/>
</dbReference>
<dbReference type="NCBIfam" id="NF011405">
    <property type="entry name" value="PRK14830.1"/>
    <property type="match status" value="1"/>
</dbReference>
<comment type="cofactor">
    <cofactor evidence="2">
        <name>Mg(2+)</name>
        <dbReference type="ChEBI" id="CHEBI:18420"/>
    </cofactor>
    <text evidence="2">Binds 2 magnesium ions per subunit.</text>
</comment>
<feature type="binding site" evidence="2">
    <location>
        <begin position="76"/>
        <end position="78"/>
    </location>
    <ligand>
        <name>substrate</name>
    </ligand>
</feature>
<comment type="subunit">
    <text evidence="2">Homodimer.</text>
</comment>
<dbReference type="PANTHER" id="PTHR10291">
    <property type="entry name" value="DEHYDRODOLICHYL DIPHOSPHATE SYNTHASE FAMILY MEMBER"/>
    <property type="match status" value="1"/>
</dbReference>
<dbReference type="GO" id="GO:0005829">
    <property type="term" value="C:cytosol"/>
    <property type="evidence" value="ECO:0007669"/>
    <property type="project" value="TreeGrafter"/>
</dbReference>